<keyword evidence="1" id="KW-0472">Membrane</keyword>
<dbReference type="AlphaFoldDB" id="A0A8H7D3E2"/>
<evidence type="ECO:0000313" key="3">
    <source>
        <dbReference type="Proteomes" id="UP000623467"/>
    </source>
</evidence>
<feature type="transmembrane region" description="Helical" evidence="1">
    <location>
        <begin position="44"/>
        <end position="63"/>
    </location>
</feature>
<proteinExistence type="predicted"/>
<keyword evidence="1" id="KW-0812">Transmembrane</keyword>
<comment type="caution">
    <text evidence="2">The sequence shown here is derived from an EMBL/GenBank/DDBJ whole genome shotgun (WGS) entry which is preliminary data.</text>
</comment>
<protein>
    <recommendedName>
        <fullName evidence="4">Transmembrane protein</fullName>
    </recommendedName>
</protein>
<sequence length="214" mass="23568">MRLPVLAFKILLVYGYSTVGQEWLEHALRRAGFFSRASRTSASFFLCVGGGLTFLLSSPPFFGTAYLSPLFFGCFFRVFVAFFRAALSIASLVPSLLAFHQSLASWPHFLIYHNQGMASSTWRRSCALRIEGFLVSALACVSTSCVRAFSCAASRICPRVATGSCMRFRVVVADVVVSLVPLRCAGLEETDCGLWVARTRTWTSHSLAYSNSKL</sequence>
<organism evidence="2 3">
    <name type="scientific">Mycena sanguinolenta</name>
    <dbReference type="NCBI Taxonomy" id="230812"/>
    <lineage>
        <taxon>Eukaryota</taxon>
        <taxon>Fungi</taxon>
        <taxon>Dikarya</taxon>
        <taxon>Basidiomycota</taxon>
        <taxon>Agaricomycotina</taxon>
        <taxon>Agaricomycetes</taxon>
        <taxon>Agaricomycetidae</taxon>
        <taxon>Agaricales</taxon>
        <taxon>Marasmiineae</taxon>
        <taxon>Mycenaceae</taxon>
        <taxon>Mycena</taxon>
    </lineage>
</organism>
<evidence type="ECO:0000313" key="2">
    <source>
        <dbReference type="EMBL" id="KAF7357298.1"/>
    </source>
</evidence>
<dbReference type="EMBL" id="JACAZH010000010">
    <property type="protein sequence ID" value="KAF7357298.1"/>
    <property type="molecule type" value="Genomic_DNA"/>
</dbReference>
<accession>A0A8H7D3E2</accession>
<feature type="transmembrane region" description="Helical" evidence="1">
    <location>
        <begin position="75"/>
        <end position="99"/>
    </location>
</feature>
<evidence type="ECO:0008006" key="4">
    <source>
        <dbReference type="Google" id="ProtNLM"/>
    </source>
</evidence>
<gene>
    <name evidence="2" type="ORF">MSAN_01325200</name>
</gene>
<keyword evidence="3" id="KW-1185">Reference proteome</keyword>
<evidence type="ECO:0000256" key="1">
    <source>
        <dbReference type="SAM" id="Phobius"/>
    </source>
</evidence>
<reference evidence="2" key="1">
    <citation type="submission" date="2020-05" db="EMBL/GenBank/DDBJ databases">
        <title>Mycena genomes resolve the evolution of fungal bioluminescence.</title>
        <authorList>
            <person name="Tsai I.J."/>
        </authorList>
    </citation>
    <scope>NUCLEOTIDE SEQUENCE</scope>
    <source>
        <strain evidence="2">160909Yilan</strain>
    </source>
</reference>
<keyword evidence="1" id="KW-1133">Transmembrane helix</keyword>
<name>A0A8H7D3E2_9AGAR</name>
<dbReference type="Proteomes" id="UP000623467">
    <property type="component" value="Unassembled WGS sequence"/>
</dbReference>